<dbReference type="InterPro" id="IPR013766">
    <property type="entry name" value="Thioredoxin_domain"/>
</dbReference>
<evidence type="ECO:0000256" key="4">
    <source>
        <dbReference type="ARBA" id="ARBA00023284"/>
    </source>
</evidence>
<evidence type="ECO:0000256" key="3">
    <source>
        <dbReference type="ARBA" id="ARBA00023157"/>
    </source>
</evidence>
<evidence type="ECO:0000256" key="5">
    <source>
        <dbReference type="SAM" id="Phobius"/>
    </source>
</evidence>
<keyword evidence="5" id="KW-1133">Transmembrane helix</keyword>
<dbReference type="EMBL" id="JAHYBX010000010">
    <property type="protein sequence ID" value="MCA1857993.1"/>
    <property type="molecule type" value="Genomic_DNA"/>
</dbReference>
<dbReference type="InterPro" id="IPR017937">
    <property type="entry name" value="Thioredoxin_CS"/>
</dbReference>
<dbReference type="Gene3D" id="3.40.30.10">
    <property type="entry name" value="Glutaredoxin"/>
    <property type="match status" value="1"/>
</dbReference>
<keyword evidence="5" id="KW-0472">Membrane</keyword>
<dbReference type="InterPro" id="IPR036249">
    <property type="entry name" value="Thioredoxin-like_sf"/>
</dbReference>
<evidence type="ECO:0000313" key="7">
    <source>
        <dbReference type="EMBL" id="MCA1857993.1"/>
    </source>
</evidence>
<protein>
    <submittedName>
        <fullName evidence="7">TlpA family protein disulfide reductase</fullName>
    </submittedName>
</protein>
<comment type="subcellular location">
    <subcellularLocation>
        <location evidence="1">Cell envelope</location>
    </subcellularLocation>
</comment>
<sequence length="185" mass="19427">MNKKHVAIYVAVAAMFGIMGALVALNQKELPPMTGNAGAAAGAKPPAAVDKLFAQSLNDLEGKPEALARWRGKPLVVNFWATWCAPCVQEMPELSELAGSDGGKTFNVIGIGIDSPSNMQAFAAKLKIAYPLYVGGMGGTELSRAFGNSAGGLPYTVLIGADGQVRKTYLGKLKFDELRADLAKL</sequence>
<dbReference type="PROSITE" id="PS00194">
    <property type="entry name" value="THIOREDOXIN_1"/>
    <property type="match status" value="1"/>
</dbReference>
<keyword evidence="3" id="KW-1015">Disulfide bond</keyword>
<evidence type="ECO:0000313" key="8">
    <source>
        <dbReference type="Proteomes" id="UP001198602"/>
    </source>
</evidence>
<keyword evidence="5" id="KW-0812">Transmembrane</keyword>
<dbReference type="Pfam" id="PF08534">
    <property type="entry name" value="Redoxin"/>
    <property type="match status" value="1"/>
</dbReference>
<organism evidence="7 8">
    <name type="scientific">Massilia hydrophila</name>
    <dbReference type="NCBI Taxonomy" id="3044279"/>
    <lineage>
        <taxon>Bacteria</taxon>
        <taxon>Pseudomonadati</taxon>
        <taxon>Pseudomonadota</taxon>
        <taxon>Betaproteobacteria</taxon>
        <taxon>Burkholderiales</taxon>
        <taxon>Oxalobacteraceae</taxon>
        <taxon>Telluria group</taxon>
        <taxon>Massilia</taxon>
    </lineage>
</organism>
<dbReference type="RefSeq" id="WP_225240172.1">
    <property type="nucleotide sequence ID" value="NZ_JAHYBX010000010.1"/>
</dbReference>
<comment type="caution">
    <text evidence="7">The sequence shown here is derived from an EMBL/GenBank/DDBJ whole genome shotgun (WGS) entry which is preliminary data.</text>
</comment>
<keyword evidence="4" id="KW-0676">Redox-active center</keyword>
<proteinExistence type="predicted"/>
<name>A0ABS7YE62_9BURK</name>
<feature type="transmembrane region" description="Helical" evidence="5">
    <location>
        <begin position="6"/>
        <end position="25"/>
    </location>
</feature>
<evidence type="ECO:0000256" key="2">
    <source>
        <dbReference type="ARBA" id="ARBA00022748"/>
    </source>
</evidence>
<keyword evidence="8" id="KW-1185">Reference proteome</keyword>
<dbReference type="CDD" id="cd02966">
    <property type="entry name" value="TlpA_like_family"/>
    <property type="match status" value="1"/>
</dbReference>
<dbReference type="Proteomes" id="UP001198602">
    <property type="component" value="Unassembled WGS sequence"/>
</dbReference>
<accession>A0ABS7YE62</accession>
<gene>
    <name evidence="7" type="ORF">LE190_18975</name>
</gene>
<feature type="domain" description="Thioredoxin" evidence="6">
    <location>
        <begin position="46"/>
        <end position="185"/>
    </location>
</feature>
<dbReference type="PROSITE" id="PS51352">
    <property type="entry name" value="THIOREDOXIN_2"/>
    <property type="match status" value="1"/>
</dbReference>
<dbReference type="InterPro" id="IPR013740">
    <property type="entry name" value="Redoxin"/>
</dbReference>
<evidence type="ECO:0000259" key="6">
    <source>
        <dbReference type="PROSITE" id="PS51352"/>
    </source>
</evidence>
<reference evidence="7 8" key="1">
    <citation type="submission" date="2021-07" db="EMBL/GenBank/DDBJ databases">
        <title>Characterization of Violacein-producing bacteria and related species.</title>
        <authorList>
            <person name="Wilson H.S."/>
            <person name="De Leon M.E."/>
        </authorList>
    </citation>
    <scope>NUCLEOTIDE SEQUENCE [LARGE SCALE GENOMIC DNA]</scope>
    <source>
        <strain evidence="7 8">HSC-2F05</strain>
    </source>
</reference>
<dbReference type="SUPFAM" id="SSF52833">
    <property type="entry name" value="Thioredoxin-like"/>
    <property type="match status" value="1"/>
</dbReference>
<evidence type="ECO:0000256" key="1">
    <source>
        <dbReference type="ARBA" id="ARBA00004196"/>
    </source>
</evidence>
<dbReference type="PANTHER" id="PTHR42852">
    <property type="entry name" value="THIOL:DISULFIDE INTERCHANGE PROTEIN DSBE"/>
    <property type="match status" value="1"/>
</dbReference>
<dbReference type="InterPro" id="IPR050553">
    <property type="entry name" value="Thioredoxin_ResA/DsbE_sf"/>
</dbReference>
<dbReference type="PANTHER" id="PTHR42852:SF6">
    <property type="entry name" value="THIOL:DISULFIDE INTERCHANGE PROTEIN DSBE"/>
    <property type="match status" value="1"/>
</dbReference>
<keyword evidence="2" id="KW-0201">Cytochrome c-type biogenesis</keyword>